<gene>
    <name evidence="3" type="ORF">KCX82_10535</name>
</gene>
<dbReference type="AlphaFoldDB" id="A0A8J8B222"/>
<dbReference type="Proteomes" id="UP000675664">
    <property type="component" value="Unassembled WGS sequence"/>
</dbReference>
<reference evidence="3" key="2">
    <citation type="submission" date="2021-04" db="EMBL/GenBank/DDBJ databases">
        <authorList>
            <person name="Liu J."/>
        </authorList>
    </citation>
    <scope>NUCLEOTIDE SEQUENCE</scope>
    <source>
        <strain evidence="3">BAD-6</strain>
    </source>
</reference>
<dbReference type="InterPro" id="IPR005130">
    <property type="entry name" value="Ser_deHydtase-like_asu"/>
</dbReference>
<dbReference type="InterPro" id="IPR021144">
    <property type="entry name" value="UPF0597"/>
</dbReference>
<dbReference type="HAMAP" id="MF_01845">
    <property type="entry name" value="UPF0597"/>
    <property type="match status" value="1"/>
</dbReference>
<dbReference type="GO" id="GO:0019450">
    <property type="term" value="P:L-cysteine catabolic process to pyruvate"/>
    <property type="evidence" value="ECO:0007669"/>
    <property type="project" value="TreeGrafter"/>
</dbReference>
<dbReference type="PIRSF" id="PIRSF006054">
    <property type="entry name" value="UCP006054"/>
    <property type="match status" value="1"/>
</dbReference>
<dbReference type="RefSeq" id="WP_227018441.1">
    <property type="nucleotide sequence ID" value="NZ_JAGSND010000006.1"/>
</dbReference>
<dbReference type="EMBL" id="JAGSND010000006">
    <property type="protein sequence ID" value="MBR0598312.1"/>
    <property type="molecule type" value="Genomic_DNA"/>
</dbReference>
<feature type="domain" description="Serine dehydratase-like alpha subunit" evidence="2">
    <location>
        <begin position="85"/>
        <end position="418"/>
    </location>
</feature>
<evidence type="ECO:0000313" key="3">
    <source>
        <dbReference type="EMBL" id="MBR0598312.1"/>
    </source>
</evidence>
<keyword evidence="4" id="KW-1185">Reference proteome</keyword>
<name>A0A8J8B222_9FIRM</name>
<protein>
    <recommendedName>
        <fullName evidence="1">UPF0597 protein KCX82_10535</fullName>
    </recommendedName>
</protein>
<dbReference type="PANTHER" id="PTHR30501:SF2">
    <property type="entry name" value="UPF0597 PROTEIN YHAM"/>
    <property type="match status" value="1"/>
</dbReference>
<evidence type="ECO:0000259" key="2">
    <source>
        <dbReference type="Pfam" id="PF03313"/>
    </source>
</evidence>
<sequence>MKHEAFIKILNKELVPALGCTDPIGVAFAAAYAKKYAKGELQSITAELSANIIKNAAAVCIPKTEGKCGVALALALGALGGDSDKGLEVLSDITKENVKQAEACIEKGLIQTTVSENAKKLFMKINMKSKDTEVLVTVEDNYLDITSIIVNGEIIFCKEHKNHVAENEISYDMLSLESILEFAETAPICKLDIIEQAIKTNMHIATEGFSKDYGVAIGKNIKALVETGIMSEDLANVAMMWTAAATDARMAGCDFPVISNTGSGNQGLASTIPVISIAKKLNTDYEKMVRAVTISSLVTIYIKEKLGTLSPVCGAVIAGVGTSCGVVYLLDGKKENMEFALQNTLGDITGMLCDGAKAGCALKVATCTNTGVMSALMAMKNIRIQGTDGIVGNGEMQTIDNFIKIATDGMHKMDRVILDIILKKEDMDVSIRQNN</sequence>
<dbReference type="Pfam" id="PF03313">
    <property type="entry name" value="SDH_alpha"/>
    <property type="match status" value="1"/>
</dbReference>
<comment type="similarity">
    <text evidence="1">Belongs to the UPF0597 family.</text>
</comment>
<accession>A0A8J8B222</accession>
<evidence type="ECO:0000313" key="4">
    <source>
        <dbReference type="Proteomes" id="UP000675664"/>
    </source>
</evidence>
<dbReference type="PANTHER" id="PTHR30501">
    <property type="entry name" value="UPF0597 PROTEIN YHAM"/>
    <property type="match status" value="1"/>
</dbReference>
<evidence type="ECO:0000256" key="1">
    <source>
        <dbReference type="HAMAP-Rule" id="MF_01845"/>
    </source>
</evidence>
<dbReference type="GO" id="GO:0080146">
    <property type="term" value="F:L-cysteine desulfhydrase activity"/>
    <property type="evidence" value="ECO:0007669"/>
    <property type="project" value="TreeGrafter"/>
</dbReference>
<reference evidence="3" key="1">
    <citation type="submission" date="2021-04" db="EMBL/GenBank/DDBJ databases">
        <title>Sinoanaerobacter chloroacetimidivorans sp. nov., an obligate anaerobic bacterium isolated from anaerobic sludge.</title>
        <authorList>
            <person name="Bao Y."/>
        </authorList>
    </citation>
    <scope>NUCLEOTIDE SEQUENCE</scope>
    <source>
        <strain evidence="3">BAD-6</strain>
    </source>
</reference>
<proteinExistence type="inferred from homology"/>
<organism evidence="3 4">
    <name type="scientific">Sinanaerobacter chloroacetimidivorans</name>
    <dbReference type="NCBI Taxonomy" id="2818044"/>
    <lineage>
        <taxon>Bacteria</taxon>
        <taxon>Bacillati</taxon>
        <taxon>Bacillota</taxon>
        <taxon>Clostridia</taxon>
        <taxon>Peptostreptococcales</taxon>
        <taxon>Anaerovoracaceae</taxon>
        <taxon>Sinanaerobacter</taxon>
    </lineage>
</organism>
<comment type="caution">
    <text evidence="3">The sequence shown here is derived from an EMBL/GenBank/DDBJ whole genome shotgun (WGS) entry which is preliminary data.</text>
</comment>